<name>A0ACA9LVL2_9GLOM</name>
<evidence type="ECO:0000313" key="1">
    <source>
        <dbReference type="EMBL" id="CAG8548892.1"/>
    </source>
</evidence>
<gene>
    <name evidence="1" type="ORF">ACOLOM_LOCUS4770</name>
</gene>
<comment type="caution">
    <text evidence="1">The sequence shown here is derived from an EMBL/GenBank/DDBJ whole genome shotgun (WGS) entry which is preliminary data.</text>
</comment>
<organism evidence="1 2">
    <name type="scientific">Acaulospora colombiana</name>
    <dbReference type="NCBI Taxonomy" id="27376"/>
    <lineage>
        <taxon>Eukaryota</taxon>
        <taxon>Fungi</taxon>
        <taxon>Fungi incertae sedis</taxon>
        <taxon>Mucoromycota</taxon>
        <taxon>Glomeromycotina</taxon>
        <taxon>Glomeromycetes</taxon>
        <taxon>Diversisporales</taxon>
        <taxon>Acaulosporaceae</taxon>
        <taxon>Acaulospora</taxon>
    </lineage>
</organism>
<keyword evidence="2" id="KW-1185">Reference proteome</keyword>
<dbReference type="Proteomes" id="UP000789525">
    <property type="component" value="Unassembled WGS sequence"/>
</dbReference>
<protein>
    <submittedName>
        <fullName evidence="1">7076_t:CDS:1</fullName>
    </submittedName>
</protein>
<proteinExistence type="predicted"/>
<accession>A0ACA9LVL2</accession>
<reference evidence="1" key="1">
    <citation type="submission" date="2021-06" db="EMBL/GenBank/DDBJ databases">
        <authorList>
            <person name="Kallberg Y."/>
            <person name="Tangrot J."/>
            <person name="Rosling A."/>
        </authorList>
    </citation>
    <scope>NUCLEOTIDE SEQUENCE</scope>
    <source>
        <strain evidence="1">CL356</strain>
    </source>
</reference>
<evidence type="ECO:0000313" key="2">
    <source>
        <dbReference type="Proteomes" id="UP000789525"/>
    </source>
</evidence>
<sequence length="766" mass="84841">MEQITPPRRQRDLLNNDQQADQETLRKYHDDSSYALYVVLNRDDVHLADKSTLSTNHETPDSELTQRDAILINAVIPSTPQTTIESNDGSQLRTPFANVTSWNGVSPGIVSTPTPDFYSLNREPRMSAVPSGATFYPTPQFPVELSTFRNVRQGMESPLKSKGPRAQPVQEEVQSSDETQDREITPESGIRPLILEPSHSTEEIMPEDAAIDEDSTDPPVRLDNISPPVTGEVISDAPLDGSQANHHSSIQHSLPIQNTPSSRKMVIPESIQKWLQGPSSSFDASTTIHRKDIQEITRKRLERFDPQNTRSSPLVPQDHEAYGRILQPPSKDDQDTEVTSVLDWPDDAYPWSLLSSKENFVDMRRQQDLQLIAKYLEESSESDDDEDSKPNGVTDPADALAALRAKKATRQLIQRKAVKAAVAKATKGKVTASKASSSELRKAKDDIKDVMELDKNGEDSDEVACICNGADDGRPMVQCDRCHTWHHVDCVTKEGEELPEEWFCGKCLASSSSGKAIDIDESSLSTHERPDIGTENNPAFMHVYLSKDTNSLSPGVPQFFISRDGHIFGNRTPPSSKSSLPRYPYPYSMWPDSSTSPRPSTDHFDDPMTAIAATPFGTSSLGSAYGSSEDPFFDNLHSTPSRSLGLRFAPPFSASPKKDRPWTNYTGAFATPSGASGSHPTFIFNQSVPIVQTDPLFIHYEHDAPKQTAHHHNGYSRSKKRGKMKDKDSVDMEKMEDRDSVLPDDVPSSDSTNVNHETDLSSSKLS</sequence>
<dbReference type="EMBL" id="CAJVPT010008157">
    <property type="protein sequence ID" value="CAG8548892.1"/>
    <property type="molecule type" value="Genomic_DNA"/>
</dbReference>